<proteinExistence type="predicted"/>
<protein>
    <submittedName>
        <fullName evidence="1">Uncharacterized protein</fullName>
    </submittedName>
</protein>
<dbReference type="RefSeq" id="WP_176755260.1">
    <property type="nucleotide sequence ID" value="NZ_FNFX01000004.1"/>
</dbReference>
<evidence type="ECO:0000313" key="2">
    <source>
        <dbReference type="Proteomes" id="UP000198629"/>
    </source>
</evidence>
<name>A0A1G9DV65_9PROT</name>
<dbReference type="AlphaFoldDB" id="A0A1G9DV65"/>
<dbReference type="Proteomes" id="UP000198629">
    <property type="component" value="Unassembled WGS sequence"/>
</dbReference>
<accession>A0A1G9DV65</accession>
<organism evidence="1 2">
    <name type="scientific">Methylophilus rhizosphaerae</name>
    <dbReference type="NCBI Taxonomy" id="492660"/>
    <lineage>
        <taxon>Bacteria</taxon>
        <taxon>Pseudomonadati</taxon>
        <taxon>Pseudomonadota</taxon>
        <taxon>Betaproteobacteria</taxon>
        <taxon>Nitrosomonadales</taxon>
        <taxon>Methylophilaceae</taxon>
        <taxon>Methylophilus</taxon>
    </lineage>
</organism>
<dbReference type="EMBL" id="FNFX01000004">
    <property type="protein sequence ID" value="SDK67771.1"/>
    <property type="molecule type" value="Genomic_DNA"/>
</dbReference>
<reference evidence="2" key="1">
    <citation type="submission" date="2016-10" db="EMBL/GenBank/DDBJ databases">
        <authorList>
            <person name="Varghese N."/>
            <person name="Submissions S."/>
        </authorList>
    </citation>
    <scope>NUCLEOTIDE SEQUENCE [LARGE SCALE GENOMIC DNA]</scope>
    <source>
        <strain evidence="2">CBMB127</strain>
    </source>
</reference>
<keyword evidence="2" id="KW-1185">Reference proteome</keyword>
<gene>
    <name evidence="1" type="ORF">SAMN05192566_2003</name>
</gene>
<sequence length="49" mass="5978">MSMYQVMDEENHCIATFHHFQEAIVTAQDFTLWDEDHYYHVQELDMEVV</sequence>
<evidence type="ECO:0000313" key="1">
    <source>
        <dbReference type="EMBL" id="SDK67771.1"/>
    </source>
</evidence>